<dbReference type="Proteomes" id="UP000000954">
    <property type="component" value="Chromosome"/>
</dbReference>
<dbReference type="RefSeq" id="WP_012803185.1">
    <property type="nucleotide sequence ID" value="NC_013170.1"/>
</dbReference>
<sequence>MNIDTQEVARRICALREDMGISLPEMAQATGRSIEEYIAQESGVRDLTFTFLSKAADRLGVDVVELLTGEAPHLNGYTLTRADEGLSIKRRAQFEYLHKAPYLHGRMCEPFVVTAPYSAGEQDKPIHLSNHAGQEFDYVISGRLRFQHDEHIEELGPGDSVLYDSGRPHGMIAIDGQPCVFLALVMKPRGQQIL</sequence>
<organism evidence="3 4">
    <name type="scientific">Cryptobacterium curtum (strain ATCC 700683 / DSM 15641 / CCUG 43107 / 12-3)</name>
    <dbReference type="NCBI Taxonomy" id="469378"/>
    <lineage>
        <taxon>Bacteria</taxon>
        <taxon>Bacillati</taxon>
        <taxon>Actinomycetota</taxon>
        <taxon>Coriobacteriia</taxon>
        <taxon>Eggerthellales</taxon>
        <taxon>Eggerthellaceae</taxon>
        <taxon>Cryptobacterium</taxon>
    </lineage>
</organism>
<dbReference type="PANTHER" id="PTHR46797:SF19">
    <property type="entry name" value="BLL2473 PROTEIN"/>
    <property type="match status" value="1"/>
</dbReference>
<dbReference type="Gene3D" id="1.10.260.40">
    <property type="entry name" value="lambda repressor-like DNA-binding domains"/>
    <property type="match status" value="1"/>
</dbReference>
<gene>
    <name evidence="3" type="ordered locus">Ccur_07930</name>
</gene>
<feature type="domain" description="HTH cro/C1-type" evidence="2">
    <location>
        <begin position="14"/>
        <end position="66"/>
    </location>
</feature>
<dbReference type="SMART" id="SM00530">
    <property type="entry name" value="HTH_XRE"/>
    <property type="match status" value="1"/>
</dbReference>
<dbReference type="GO" id="GO:0003677">
    <property type="term" value="F:DNA binding"/>
    <property type="evidence" value="ECO:0007669"/>
    <property type="project" value="UniProtKB-KW"/>
</dbReference>
<dbReference type="EMBL" id="CP001682">
    <property type="protein sequence ID" value="ACU94497.1"/>
    <property type="molecule type" value="Genomic_DNA"/>
</dbReference>
<dbReference type="InterPro" id="IPR001387">
    <property type="entry name" value="Cro/C1-type_HTH"/>
</dbReference>
<evidence type="ECO:0000259" key="2">
    <source>
        <dbReference type="PROSITE" id="PS50943"/>
    </source>
</evidence>
<keyword evidence="1" id="KW-0238">DNA-binding</keyword>
<dbReference type="SUPFAM" id="SSF51182">
    <property type="entry name" value="RmlC-like cupins"/>
    <property type="match status" value="1"/>
</dbReference>
<dbReference type="SUPFAM" id="SSF47413">
    <property type="entry name" value="lambda repressor-like DNA-binding domains"/>
    <property type="match status" value="1"/>
</dbReference>
<protein>
    <submittedName>
        <fullName evidence="3">Cupin domain-containing protein</fullName>
    </submittedName>
</protein>
<proteinExistence type="predicted"/>
<keyword evidence="4" id="KW-1185">Reference proteome</keyword>
<evidence type="ECO:0000313" key="4">
    <source>
        <dbReference type="Proteomes" id="UP000000954"/>
    </source>
</evidence>
<dbReference type="GO" id="GO:0005829">
    <property type="term" value="C:cytosol"/>
    <property type="evidence" value="ECO:0007669"/>
    <property type="project" value="TreeGrafter"/>
</dbReference>
<dbReference type="HOGENOM" id="CLU_085376_3_2_11"/>
<dbReference type="InterPro" id="IPR050807">
    <property type="entry name" value="TransReg_Diox_bact_type"/>
</dbReference>
<dbReference type="CDD" id="cd00093">
    <property type="entry name" value="HTH_XRE"/>
    <property type="match status" value="1"/>
</dbReference>
<dbReference type="PROSITE" id="PS50943">
    <property type="entry name" value="HTH_CROC1"/>
    <property type="match status" value="1"/>
</dbReference>
<name>C7MNK7_CRYCD</name>
<dbReference type="eggNOG" id="COG1917">
    <property type="taxonomic scope" value="Bacteria"/>
</dbReference>
<dbReference type="Pfam" id="PF07883">
    <property type="entry name" value="Cupin_2"/>
    <property type="match status" value="1"/>
</dbReference>
<accession>C7MNK7</accession>
<dbReference type="GO" id="GO:0003700">
    <property type="term" value="F:DNA-binding transcription factor activity"/>
    <property type="evidence" value="ECO:0007669"/>
    <property type="project" value="TreeGrafter"/>
</dbReference>
<dbReference type="KEGG" id="ccu:Ccur_07930"/>
<evidence type="ECO:0000313" key="3">
    <source>
        <dbReference type="EMBL" id="ACU94497.1"/>
    </source>
</evidence>
<dbReference type="Gene3D" id="2.60.120.10">
    <property type="entry name" value="Jelly Rolls"/>
    <property type="match status" value="1"/>
</dbReference>
<evidence type="ECO:0000256" key="1">
    <source>
        <dbReference type="ARBA" id="ARBA00023125"/>
    </source>
</evidence>
<dbReference type="OrthoDB" id="5114244at2"/>
<reference evidence="3 4" key="1">
    <citation type="journal article" date="2009" name="Stand. Genomic Sci.">
        <title>Complete genome sequence of Cryptobacterium curtum type strain (12-3).</title>
        <authorList>
            <person name="Mavrommatis K."/>
            <person name="Pukall R."/>
            <person name="Rohde C."/>
            <person name="Chen F."/>
            <person name="Sims D."/>
            <person name="Brettin T."/>
            <person name="Kuske C."/>
            <person name="Detter J.C."/>
            <person name="Han C."/>
            <person name="Lapidus A."/>
            <person name="Copeland A."/>
            <person name="Glavina Del Rio T."/>
            <person name="Nolan M."/>
            <person name="Lucas S."/>
            <person name="Tice H."/>
            <person name="Cheng J.F."/>
            <person name="Bruce D."/>
            <person name="Goodwin L."/>
            <person name="Pitluck S."/>
            <person name="Ovchinnikova G."/>
            <person name="Pati A."/>
            <person name="Ivanova N."/>
            <person name="Chen A."/>
            <person name="Palaniappan K."/>
            <person name="Chain P."/>
            <person name="D'haeseleer P."/>
            <person name="Goker M."/>
            <person name="Bristow J."/>
            <person name="Eisen J.A."/>
            <person name="Markowitz V."/>
            <person name="Hugenholtz P."/>
            <person name="Rohde M."/>
            <person name="Klenk H.P."/>
            <person name="Kyrpides N.C."/>
        </authorList>
    </citation>
    <scope>NUCLEOTIDE SEQUENCE [LARGE SCALE GENOMIC DNA]</scope>
    <source>
        <strain evidence="4">ATCC 700683 / DSM 15641 / 12-3</strain>
    </source>
</reference>
<dbReference type="InterPro" id="IPR011051">
    <property type="entry name" value="RmlC_Cupin_sf"/>
</dbReference>
<dbReference type="PANTHER" id="PTHR46797">
    <property type="entry name" value="HTH-TYPE TRANSCRIPTIONAL REGULATOR"/>
    <property type="match status" value="1"/>
</dbReference>
<dbReference type="InterPro" id="IPR010982">
    <property type="entry name" value="Lambda_DNA-bd_dom_sf"/>
</dbReference>
<dbReference type="STRING" id="469378.Ccur_07930"/>
<dbReference type="InterPro" id="IPR014710">
    <property type="entry name" value="RmlC-like_jellyroll"/>
</dbReference>
<dbReference type="InterPro" id="IPR013096">
    <property type="entry name" value="Cupin_2"/>
</dbReference>
<dbReference type="CDD" id="cd02209">
    <property type="entry name" value="cupin_XRE_C"/>
    <property type="match status" value="1"/>
</dbReference>
<dbReference type="AlphaFoldDB" id="C7MNK7"/>